<evidence type="ECO:0000256" key="9">
    <source>
        <dbReference type="RuleBase" id="RU004480"/>
    </source>
</evidence>
<dbReference type="InterPro" id="IPR024083">
    <property type="entry name" value="Fumarase/histidase_N"/>
</dbReference>
<evidence type="ECO:0000256" key="5">
    <source>
        <dbReference type="ARBA" id="ARBA00049269"/>
    </source>
</evidence>
<name>A0A5M4B0W6_9BACT</name>
<dbReference type="GO" id="GO:0019556">
    <property type="term" value="P:L-histidine catabolic process to glutamate and formamide"/>
    <property type="evidence" value="ECO:0007669"/>
    <property type="project" value="UniProtKB-UniPathway"/>
</dbReference>
<organism evidence="10 11">
    <name type="scientific">Prolixibacter bellariivorans</name>
    <dbReference type="NCBI Taxonomy" id="314319"/>
    <lineage>
        <taxon>Bacteria</taxon>
        <taxon>Pseudomonadati</taxon>
        <taxon>Bacteroidota</taxon>
        <taxon>Bacteroidia</taxon>
        <taxon>Marinilabiliales</taxon>
        <taxon>Prolixibacteraceae</taxon>
        <taxon>Prolixibacter</taxon>
    </lineage>
</organism>
<dbReference type="UniPathway" id="UPA00379">
    <property type="reaction ID" value="UER00549"/>
</dbReference>
<dbReference type="Pfam" id="PF00221">
    <property type="entry name" value="Lyase_aromatic"/>
    <property type="match status" value="1"/>
</dbReference>
<accession>A0A5M4B0W6</accession>
<dbReference type="FunFam" id="1.20.200.10:FF:000003">
    <property type="entry name" value="Histidine ammonia-lyase"/>
    <property type="match status" value="1"/>
</dbReference>
<comment type="subcellular location">
    <subcellularLocation>
        <location evidence="9">Cytoplasm</location>
    </subcellularLocation>
</comment>
<dbReference type="InterPro" id="IPR022313">
    <property type="entry name" value="Phe/His_NH3-lyase_AS"/>
</dbReference>
<keyword evidence="4 7" id="KW-0456">Lyase</keyword>
<dbReference type="FunFam" id="1.10.275.10:FF:000005">
    <property type="entry name" value="Histidine ammonia-lyase"/>
    <property type="match status" value="1"/>
</dbReference>
<gene>
    <name evidence="10" type="ORF">PbJCM13498_24040</name>
</gene>
<evidence type="ECO:0000313" key="11">
    <source>
        <dbReference type="Proteomes" id="UP000391834"/>
    </source>
</evidence>
<evidence type="ECO:0000256" key="2">
    <source>
        <dbReference type="ARBA" id="ARBA00012994"/>
    </source>
</evidence>
<dbReference type="InterPro" id="IPR001106">
    <property type="entry name" value="Aromatic_Lyase"/>
</dbReference>
<comment type="catalytic activity">
    <reaction evidence="5 8">
        <text>L-histidine = trans-urocanate + NH4(+)</text>
        <dbReference type="Rhea" id="RHEA:21232"/>
        <dbReference type="ChEBI" id="CHEBI:17771"/>
        <dbReference type="ChEBI" id="CHEBI:28938"/>
        <dbReference type="ChEBI" id="CHEBI:57595"/>
        <dbReference type="EC" id="4.3.1.3"/>
    </reaction>
</comment>
<comment type="caution">
    <text evidence="10">The sequence shown here is derived from an EMBL/GenBank/DDBJ whole genome shotgun (WGS) entry which is preliminary data.</text>
</comment>
<evidence type="ECO:0000313" key="10">
    <source>
        <dbReference type="EMBL" id="GET33541.1"/>
    </source>
</evidence>
<dbReference type="NCBIfam" id="TIGR01225">
    <property type="entry name" value="hutH"/>
    <property type="match status" value="1"/>
</dbReference>
<dbReference type="InterPro" id="IPR005921">
    <property type="entry name" value="HutH"/>
</dbReference>
<proteinExistence type="inferred from homology"/>
<dbReference type="AlphaFoldDB" id="A0A5M4B0W6"/>
<dbReference type="Gene3D" id="1.20.200.10">
    <property type="entry name" value="Fumarase/aspartase (Central domain)"/>
    <property type="match status" value="1"/>
</dbReference>
<evidence type="ECO:0000256" key="6">
    <source>
        <dbReference type="NCBIfam" id="TIGR01225"/>
    </source>
</evidence>
<dbReference type="Proteomes" id="UP000391834">
    <property type="component" value="Unassembled WGS sequence"/>
</dbReference>
<evidence type="ECO:0000256" key="4">
    <source>
        <dbReference type="ARBA" id="ARBA00023239"/>
    </source>
</evidence>
<dbReference type="GO" id="GO:0005737">
    <property type="term" value="C:cytoplasm"/>
    <property type="evidence" value="ECO:0007669"/>
    <property type="project" value="UniProtKB-SubCell"/>
</dbReference>
<evidence type="ECO:0000256" key="1">
    <source>
        <dbReference type="ARBA" id="ARBA00005113"/>
    </source>
</evidence>
<comment type="pathway">
    <text evidence="1 8">Amino-acid degradation; L-histidine degradation into L-glutamate; N-formimidoyl-L-glutamate from L-histidine: step 1/3.</text>
</comment>
<dbReference type="NCBIfam" id="NF006871">
    <property type="entry name" value="PRK09367.1"/>
    <property type="match status" value="1"/>
</dbReference>
<dbReference type="InterPro" id="IPR008948">
    <property type="entry name" value="L-Aspartase-like"/>
</dbReference>
<evidence type="ECO:0000256" key="3">
    <source>
        <dbReference type="ARBA" id="ARBA00022808"/>
    </source>
</evidence>
<protein>
    <recommendedName>
        <fullName evidence="2 6">Histidine ammonia-lyase</fullName>
        <ecNumber evidence="2 6">4.3.1.3</ecNumber>
    </recommendedName>
</protein>
<dbReference type="CDD" id="cd00332">
    <property type="entry name" value="PAL-HAL"/>
    <property type="match status" value="1"/>
</dbReference>
<dbReference type="SUPFAM" id="SSF48557">
    <property type="entry name" value="L-aspartase-like"/>
    <property type="match status" value="1"/>
</dbReference>
<reference evidence="10 11" key="1">
    <citation type="submission" date="2019-10" db="EMBL/GenBank/DDBJ databases">
        <title>Prolixibacter strains distinguished by the presence of nitrate reductase genes were adept at nitrate-dependent anaerobic corrosion of metallic iron and carbon steel.</title>
        <authorList>
            <person name="Iino T."/>
            <person name="Shono N."/>
            <person name="Ito K."/>
            <person name="Nakamura R."/>
            <person name="Sueoka K."/>
            <person name="Harayama S."/>
            <person name="Ohkuma M."/>
        </authorList>
    </citation>
    <scope>NUCLEOTIDE SEQUENCE [LARGE SCALE GENOMIC DNA]</scope>
    <source>
        <strain evidence="10 11">JCM 13498</strain>
    </source>
</reference>
<dbReference type="GO" id="GO:0004397">
    <property type="term" value="F:histidine ammonia-lyase activity"/>
    <property type="evidence" value="ECO:0007669"/>
    <property type="project" value="UniProtKB-UniRule"/>
</dbReference>
<evidence type="ECO:0000256" key="7">
    <source>
        <dbReference type="RuleBase" id="RU003954"/>
    </source>
</evidence>
<sequence length="513" mass="57270">MEYVRFMFNYLSGIFMSENIHYISPAKLTFEDVEDLLEKHKTLALSEESEKLISDCKNWLDKKLAGSEEPIYGINTGFGALCDREISKDDLSKLQENLVLSHACNIGPELPHAVIKLMLFLKAHALSYGKSGVQVKTVQRIIDMFNHDVIPVVCEQGSLGASGDLAPLAMLFLPLLGRGEVYYRGERMEASYVLESLGWEPIRLEAKEGLALLNGTQFMLAHGIFTLLKAFRIAKYADIIGALSLDAFNGLIGPFEERIQRIRPHHGQIETARNFRSILSGSELIERPKKHVQDPYSFRCIPQVHGAVKDAIDYVANVIEVEMNSVTDNPTIFPEDDMIVSGGNFHGEPLALSLDFLSIAISELGSISERRTYRLISGERDLPEFLVANPGLNSGFMIPQYAAASIVSQSKQLCTPASVDSIPSSNEQEDHVSMGGNAATKVLKVADNTLKILSIELYNASQALEFRRPMKTSPYLEDFLKQYRTRVDFVEEDTLMYEGINQTIDFLDKGRFA</sequence>
<comment type="similarity">
    <text evidence="7">Belongs to the PAL/histidase family.</text>
</comment>
<dbReference type="PROSITE" id="PS00488">
    <property type="entry name" value="PAL_HISTIDASE"/>
    <property type="match status" value="1"/>
</dbReference>
<keyword evidence="11" id="KW-1185">Reference proteome</keyword>
<evidence type="ECO:0000256" key="8">
    <source>
        <dbReference type="RuleBase" id="RU004479"/>
    </source>
</evidence>
<keyword evidence="3 8" id="KW-0369">Histidine metabolism</keyword>
<dbReference type="EC" id="4.3.1.3" evidence="2 6"/>
<dbReference type="PANTHER" id="PTHR10362">
    <property type="entry name" value="HISTIDINE AMMONIA-LYASE"/>
    <property type="match status" value="1"/>
</dbReference>
<dbReference type="Gene3D" id="1.10.275.10">
    <property type="entry name" value="Fumarase/aspartase (N-terminal domain)"/>
    <property type="match status" value="1"/>
</dbReference>
<dbReference type="EMBL" id="BLAX01000001">
    <property type="protein sequence ID" value="GET33541.1"/>
    <property type="molecule type" value="Genomic_DNA"/>
</dbReference>
<dbReference type="GO" id="GO:0019557">
    <property type="term" value="P:L-histidine catabolic process to glutamate and formate"/>
    <property type="evidence" value="ECO:0007669"/>
    <property type="project" value="UniProtKB-UniPathway"/>
</dbReference>